<comment type="caution">
    <text evidence="2">The sequence shown here is derived from an EMBL/GenBank/DDBJ whole genome shotgun (WGS) entry which is preliminary data.</text>
</comment>
<keyword evidence="3" id="KW-1185">Reference proteome</keyword>
<organism evidence="2 3">
    <name type="scientific">Actinospica acidithermotolerans</name>
    <dbReference type="NCBI Taxonomy" id="2828514"/>
    <lineage>
        <taxon>Bacteria</taxon>
        <taxon>Bacillati</taxon>
        <taxon>Actinomycetota</taxon>
        <taxon>Actinomycetes</taxon>
        <taxon>Catenulisporales</taxon>
        <taxon>Actinospicaceae</taxon>
        <taxon>Actinospica</taxon>
    </lineage>
</organism>
<dbReference type="NCBIfam" id="NF033634">
    <property type="entry name" value="SLATT_1"/>
    <property type="match status" value="1"/>
</dbReference>
<feature type="transmembrane region" description="Helical" evidence="1">
    <location>
        <begin position="12"/>
        <end position="33"/>
    </location>
</feature>
<keyword evidence="1" id="KW-0472">Membrane</keyword>
<keyword evidence="1" id="KW-1133">Transmembrane helix</keyword>
<protein>
    <submittedName>
        <fullName evidence="2">SLATT domain-containing protein</fullName>
    </submittedName>
</protein>
<reference evidence="2" key="1">
    <citation type="submission" date="2021-04" db="EMBL/GenBank/DDBJ databases">
        <title>Genome based classification of Actinospica acidithermotolerans sp. nov., an actinobacterium isolated from an Indonesian hot spring.</title>
        <authorList>
            <person name="Kusuma A.B."/>
            <person name="Putra K.E."/>
            <person name="Nafisah S."/>
            <person name="Loh J."/>
            <person name="Nouioui I."/>
            <person name="Goodfellow M."/>
        </authorList>
    </citation>
    <scope>NUCLEOTIDE SEQUENCE</scope>
    <source>
        <strain evidence="2">MGRD01-02</strain>
    </source>
</reference>
<dbReference type="EMBL" id="JAGSOH010000063">
    <property type="protein sequence ID" value="MBR7828700.1"/>
    <property type="molecule type" value="Genomic_DNA"/>
</dbReference>
<proteinExistence type="predicted"/>
<dbReference type="RefSeq" id="WP_212519835.1">
    <property type="nucleotide sequence ID" value="NZ_JAGSOH010000063.1"/>
</dbReference>
<name>A0A941EDZ8_9ACTN</name>
<feature type="transmembrane region" description="Helical" evidence="1">
    <location>
        <begin position="39"/>
        <end position="57"/>
    </location>
</feature>
<evidence type="ECO:0000256" key="1">
    <source>
        <dbReference type="SAM" id="Phobius"/>
    </source>
</evidence>
<gene>
    <name evidence="2" type="ORF">KDK95_20495</name>
</gene>
<keyword evidence="1" id="KW-0812">Transmembrane</keyword>
<dbReference type="AlphaFoldDB" id="A0A941EDZ8"/>
<evidence type="ECO:0000313" key="3">
    <source>
        <dbReference type="Proteomes" id="UP000676325"/>
    </source>
</evidence>
<evidence type="ECO:0000313" key="2">
    <source>
        <dbReference type="EMBL" id="MBR7828700.1"/>
    </source>
</evidence>
<accession>A0A941EDZ8</accession>
<sequence length="138" mass="16174">MRKARFRARASWAKILTLALTAASTVVLGFTWLPARASVALPMVALVTVISALEPFYNWRSRWILMEETQYRLQRLRDEMDYFLVTTPTADVRKSDFDGFFRDHQKIWAETSRRWIEYRRLDAAAQSAEIEPDGTREQ</sequence>
<dbReference type="Proteomes" id="UP000676325">
    <property type="component" value="Unassembled WGS sequence"/>
</dbReference>